<protein>
    <submittedName>
        <fullName evidence="2">Uncharacterized protein</fullName>
    </submittedName>
</protein>
<feature type="compositionally biased region" description="Low complexity" evidence="1">
    <location>
        <begin position="154"/>
        <end position="178"/>
    </location>
</feature>
<evidence type="ECO:0000313" key="3">
    <source>
        <dbReference type="Proteomes" id="UP000324907"/>
    </source>
</evidence>
<reference evidence="2 3" key="1">
    <citation type="submission" date="2019-07" db="EMBL/GenBank/DDBJ databases">
        <title>Genomes of Cafeteria roenbergensis.</title>
        <authorList>
            <person name="Fischer M.G."/>
            <person name="Hackl T."/>
            <person name="Roman M."/>
        </authorList>
    </citation>
    <scope>NUCLEOTIDE SEQUENCE [LARGE SCALE GENOMIC DNA]</scope>
    <source>
        <strain evidence="2 3">RCC970-E3</strain>
    </source>
</reference>
<organism evidence="2 3">
    <name type="scientific">Cafeteria roenbergensis</name>
    <name type="common">Marine flagellate</name>
    <dbReference type="NCBI Taxonomy" id="33653"/>
    <lineage>
        <taxon>Eukaryota</taxon>
        <taxon>Sar</taxon>
        <taxon>Stramenopiles</taxon>
        <taxon>Bigyra</taxon>
        <taxon>Opalozoa</taxon>
        <taxon>Bicosoecida</taxon>
        <taxon>Cafeteriaceae</taxon>
        <taxon>Cafeteria</taxon>
    </lineage>
</organism>
<feature type="compositionally biased region" description="Low complexity" evidence="1">
    <location>
        <begin position="101"/>
        <end position="112"/>
    </location>
</feature>
<dbReference type="Proteomes" id="UP000324907">
    <property type="component" value="Unassembled WGS sequence"/>
</dbReference>
<sequence>MRRTTRASSGPTWCPVDEYGYQHTATGYYDPSGVFFPYEEAGEAAAGASAQADGGMPADGTEWGGLGGAVQYDEQWGYHDDGGYWDAENQYVPWPTSGADASTGGSEAQGEAGEAKPAAETTAGHSYAEQASPDSERGGEGAPDSATTGAPSSAEEPTPADADPAAQHGAAGANPSEA</sequence>
<name>A0A5A8E3C4_CAFRO</name>
<gene>
    <name evidence="2" type="ORF">FNF28_00818</name>
</gene>
<feature type="region of interest" description="Disordered" evidence="1">
    <location>
        <begin position="85"/>
        <end position="178"/>
    </location>
</feature>
<dbReference type="EMBL" id="VLTL01000007">
    <property type="protein sequence ID" value="KAA0171327.1"/>
    <property type="molecule type" value="Genomic_DNA"/>
</dbReference>
<comment type="caution">
    <text evidence="2">The sequence shown here is derived from an EMBL/GenBank/DDBJ whole genome shotgun (WGS) entry which is preliminary data.</text>
</comment>
<feature type="region of interest" description="Disordered" evidence="1">
    <location>
        <begin position="47"/>
        <end position="67"/>
    </location>
</feature>
<evidence type="ECO:0000256" key="1">
    <source>
        <dbReference type="SAM" id="MobiDB-lite"/>
    </source>
</evidence>
<accession>A0A5A8E3C4</accession>
<dbReference type="AlphaFoldDB" id="A0A5A8E3C4"/>
<proteinExistence type="predicted"/>
<evidence type="ECO:0000313" key="2">
    <source>
        <dbReference type="EMBL" id="KAA0171327.1"/>
    </source>
</evidence>